<name>A0AAV4CQV1_9GAST</name>
<dbReference type="AlphaFoldDB" id="A0AAV4CQV1"/>
<reference evidence="1 2" key="1">
    <citation type="journal article" date="2021" name="Elife">
        <title>Chloroplast acquisition without the gene transfer in kleptoplastic sea slugs, Plakobranchus ocellatus.</title>
        <authorList>
            <person name="Maeda T."/>
            <person name="Takahashi S."/>
            <person name="Yoshida T."/>
            <person name="Shimamura S."/>
            <person name="Takaki Y."/>
            <person name="Nagai Y."/>
            <person name="Toyoda A."/>
            <person name="Suzuki Y."/>
            <person name="Arimoto A."/>
            <person name="Ishii H."/>
            <person name="Satoh N."/>
            <person name="Nishiyama T."/>
            <person name="Hasebe M."/>
            <person name="Maruyama T."/>
            <person name="Minagawa J."/>
            <person name="Obokata J."/>
            <person name="Shigenobu S."/>
        </authorList>
    </citation>
    <scope>NUCLEOTIDE SEQUENCE [LARGE SCALE GENOMIC DNA]</scope>
</reference>
<sequence length="200" mass="21831">MQRQKRQTTTSRLNGKVKLEEIQAIWQIYQAIEKRKTNAPPIAEDSPEVPELEVLLDGLCGTDNLVTHASGAALVNLVKTGILHHGRAIDMLLAAAPSVTSAQATIRALHRLLTTEALATLASEGFYRCPYGLRFEEKLLHDKSTVMVMKKKAKNKNNNNNSSTNTHDITTTCTTVADPAPAATTVDATAITTEQLKLSW</sequence>
<dbReference type="EMBL" id="BLXT01006878">
    <property type="protein sequence ID" value="GFO34273.1"/>
    <property type="molecule type" value="Genomic_DNA"/>
</dbReference>
<proteinExistence type="predicted"/>
<evidence type="ECO:0000313" key="1">
    <source>
        <dbReference type="EMBL" id="GFO34273.1"/>
    </source>
</evidence>
<comment type="caution">
    <text evidence="1">The sequence shown here is derived from an EMBL/GenBank/DDBJ whole genome shotgun (WGS) entry which is preliminary data.</text>
</comment>
<protein>
    <submittedName>
        <fullName evidence="1">Uncharacterized protein</fullName>
    </submittedName>
</protein>
<keyword evidence="2" id="KW-1185">Reference proteome</keyword>
<accession>A0AAV4CQV1</accession>
<gene>
    <name evidence="1" type="ORF">PoB_006077800</name>
</gene>
<evidence type="ECO:0000313" key="2">
    <source>
        <dbReference type="Proteomes" id="UP000735302"/>
    </source>
</evidence>
<dbReference type="Proteomes" id="UP000735302">
    <property type="component" value="Unassembled WGS sequence"/>
</dbReference>
<organism evidence="1 2">
    <name type="scientific">Plakobranchus ocellatus</name>
    <dbReference type="NCBI Taxonomy" id="259542"/>
    <lineage>
        <taxon>Eukaryota</taxon>
        <taxon>Metazoa</taxon>
        <taxon>Spiralia</taxon>
        <taxon>Lophotrochozoa</taxon>
        <taxon>Mollusca</taxon>
        <taxon>Gastropoda</taxon>
        <taxon>Heterobranchia</taxon>
        <taxon>Euthyneura</taxon>
        <taxon>Panpulmonata</taxon>
        <taxon>Sacoglossa</taxon>
        <taxon>Placobranchoidea</taxon>
        <taxon>Plakobranchidae</taxon>
        <taxon>Plakobranchus</taxon>
    </lineage>
</organism>